<reference evidence="3" key="1">
    <citation type="journal article" date="2020" name="Stud. Mycol.">
        <title>101 Dothideomycetes genomes: a test case for predicting lifestyles and emergence of pathogens.</title>
        <authorList>
            <person name="Haridas S."/>
            <person name="Albert R."/>
            <person name="Binder M."/>
            <person name="Bloem J."/>
            <person name="Labutti K."/>
            <person name="Salamov A."/>
            <person name="Andreopoulos B."/>
            <person name="Baker S."/>
            <person name="Barry K."/>
            <person name="Bills G."/>
            <person name="Bluhm B."/>
            <person name="Cannon C."/>
            <person name="Castanera R."/>
            <person name="Culley D."/>
            <person name="Daum C."/>
            <person name="Ezra D."/>
            <person name="Gonzalez J."/>
            <person name="Henrissat B."/>
            <person name="Kuo A."/>
            <person name="Liang C."/>
            <person name="Lipzen A."/>
            <person name="Lutzoni F."/>
            <person name="Magnuson J."/>
            <person name="Mondo S."/>
            <person name="Nolan M."/>
            <person name="Ohm R."/>
            <person name="Pangilinan J."/>
            <person name="Park H.-J."/>
            <person name="Ramirez L."/>
            <person name="Alfaro M."/>
            <person name="Sun H."/>
            <person name="Tritt A."/>
            <person name="Yoshinaga Y."/>
            <person name="Zwiers L.-H."/>
            <person name="Turgeon B."/>
            <person name="Goodwin S."/>
            <person name="Spatafora J."/>
            <person name="Crous P."/>
            <person name="Grigoriev I."/>
        </authorList>
    </citation>
    <scope>NUCLEOTIDE SEQUENCE</scope>
    <source>
        <strain evidence="3">CBS 116005</strain>
    </source>
</reference>
<dbReference type="InterPro" id="IPR032477">
    <property type="entry name" value="Glyco_hydro_64"/>
</dbReference>
<dbReference type="InterPro" id="IPR037398">
    <property type="entry name" value="Glyco_hydro_64_fam"/>
</dbReference>
<name>A0A6G1KW40_9PEZI</name>
<dbReference type="AlphaFoldDB" id="A0A6G1KW40"/>
<dbReference type="PANTHER" id="PTHR38165:SF1">
    <property type="entry name" value="GLUCANASE B"/>
    <property type="match status" value="1"/>
</dbReference>
<evidence type="ECO:0000313" key="4">
    <source>
        <dbReference type="Proteomes" id="UP000799436"/>
    </source>
</evidence>
<feature type="signal peptide" evidence="1">
    <location>
        <begin position="1"/>
        <end position="24"/>
    </location>
</feature>
<feature type="chain" id="PRO_5026203747" description="GH64 domain-containing protein" evidence="1">
    <location>
        <begin position="25"/>
        <end position="370"/>
    </location>
</feature>
<gene>
    <name evidence="3" type="ORF">EJ03DRAFT_346344</name>
</gene>
<accession>A0A6G1KW40</accession>
<dbReference type="PANTHER" id="PTHR38165">
    <property type="match status" value="1"/>
</dbReference>
<evidence type="ECO:0000256" key="1">
    <source>
        <dbReference type="SAM" id="SignalP"/>
    </source>
</evidence>
<dbReference type="Pfam" id="PF16483">
    <property type="entry name" value="Glyco_hydro_64"/>
    <property type="match status" value="2"/>
</dbReference>
<proteinExistence type="predicted"/>
<dbReference type="InterPro" id="IPR037176">
    <property type="entry name" value="Osmotin/thaumatin-like_sf"/>
</dbReference>
<protein>
    <recommendedName>
        <fullName evidence="2">GH64 domain-containing protein</fullName>
    </recommendedName>
</protein>
<organism evidence="3 4">
    <name type="scientific">Teratosphaeria nubilosa</name>
    <dbReference type="NCBI Taxonomy" id="161662"/>
    <lineage>
        <taxon>Eukaryota</taxon>
        <taxon>Fungi</taxon>
        <taxon>Dikarya</taxon>
        <taxon>Ascomycota</taxon>
        <taxon>Pezizomycotina</taxon>
        <taxon>Dothideomycetes</taxon>
        <taxon>Dothideomycetidae</taxon>
        <taxon>Mycosphaerellales</taxon>
        <taxon>Teratosphaeriaceae</taxon>
        <taxon>Teratosphaeria</taxon>
    </lineage>
</organism>
<dbReference type="Proteomes" id="UP000799436">
    <property type="component" value="Unassembled WGS sequence"/>
</dbReference>
<sequence>MLPPAFWLSSLLLASIIPQHQVLALSNFTHSSTSRANASDTPEKGSATTGGFKLSLVNLLGTSNMHAYVTGQDIDGKLLILNAAGSNWVTPQATLPSVIYSARVWLAEGYLPFSRTEHADNKLGLVQPSVNPQDSSINADWGFVEFSYNASNASAGMTADLSYVDFVGLPLGIALNDSNASRAQTKLGLKKTAVADICDDLKSKPPPDGQPWDQLCVHGVDRKPFRVLAPIHYMAKNSSAFQRTMTCTNDEAVYKQPNATDVFSCNSGDFANIDGTSPVHQRAYPRLCAAWNRGCMMSATQPCAASAYYPNDTTPQNWYSRIVHEHLSGGQGYAFSYDDHYKNGERDPSGLLKSENPTALTIWVGGHPDA</sequence>
<dbReference type="EMBL" id="ML995931">
    <property type="protein sequence ID" value="KAF2764264.1"/>
    <property type="molecule type" value="Genomic_DNA"/>
</dbReference>
<keyword evidence="4" id="KW-1185">Reference proteome</keyword>
<feature type="domain" description="GH64" evidence="2">
    <location>
        <begin position="37"/>
        <end position="341"/>
    </location>
</feature>
<keyword evidence="1" id="KW-0732">Signal</keyword>
<dbReference type="OrthoDB" id="5290283at2759"/>
<evidence type="ECO:0000313" key="3">
    <source>
        <dbReference type="EMBL" id="KAF2764264.1"/>
    </source>
</evidence>
<evidence type="ECO:0000259" key="2">
    <source>
        <dbReference type="PROSITE" id="PS52006"/>
    </source>
</evidence>
<dbReference type="Gene3D" id="2.60.110.10">
    <property type="entry name" value="Thaumatin"/>
    <property type="match status" value="2"/>
</dbReference>
<dbReference type="PROSITE" id="PS52006">
    <property type="entry name" value="GH64"/>
    <property type="match status" value="1"/>
</dbReference>